<dbReference type="Gene3D" id="1.10.10.410">
    <property type="match status" value="1"/>
</dbReference>
<gene>
    <name evidence="2" type="ORF">EV378_2970</name>
</gene>
<protein>
    <recommendedName>
        <fullName evidence="4">GatB/YqeY domain-containing protein</fullName>
    </recommendedName>
</protein>
<dbReference type="Gene3D" id="1.10.1510.10">
    <property type="entry name" value="Uncharacterised protein YqeY/AIM41 PF09424, N-terminal domain"/>
    <property type="match status" value="1"/>
</dbReference>
<dbReference type="EMBL" id="SMFZ01000001">
    <property type="protein sequence ID" value="TCK27113.1"/>
    <property type="molecule type" value="Genomic_DNA"/>
</dbReference>
<name>A0A4R1HZU7_PSEEN</name>
<evidence type="ECO:0000313" key="2">
    <source>
        <dbReference type="EMBL" id="TCK27113.1"/>
    </source>
</evidence>
<feature type="compositionally biased region" description="Low complexity" evidence="1">
    <location>
        <begin position="70"/>
        <end position="79"/>
    </location>
</feature>
<dbReference type="Pfam" id="PF09424">
    <property type="entry name" value="YqeY"/>
    <property type="match status" value="1"/>
</dbReference>
<accession>A0A4R1HZU7</accession>
<dbReference type="PANTHER" id="PTHR28055">
    <property type="entry name" value="ALTERED INHERITANCE OF MITOCHONDRIA PROTEIN 41, MITOCHONDRIAL"/>
    <property type="match status" value="1"/>
</dbReference>
<dbReference type="PANTHER" id="PTHR28055:SF1">
    <property type="entry name" value="ALTERED INHERITANCE OF MITOCHONDRIA PROTEIN 41, MITOCHONDRIAL"/>
    <property type="match status" value="1"/>
</dbReference>
<organism evidence="2 3">
    <name type="scientific">Pseudonocardia endophytica</name>
    <dbReference type="NCBI Taxonomy" id="401976"/>
    <lineage>
        <taxon>Bacteria</taxon>
        <taxon>Bacillati</taxon>
        <taxon>Actinomycetota</taxon>
        <taxon>Actinomycetes</taxon>
        <taxon>Pseudonocardiales</taxon>
        <taxon>Pseudonocardiaceae</taxon>
        <taxon>Pseudonocardia</taxon>
    </lineage>
</organism>
<dbReference type="SUPFAM" id="SSF89095">
    <property type="entry name" value="GatB/YqeY motif"/>
    <property type="match status" value="1"/>
</dbReference>
<comment type="caution">
    <text evidence="2">The sequence shown here is derived from an EMBL/GenBank/DDBJ whole genome shotgun (WGS) entry which is preliminary data.</text>
</comment>
<proteinExistence type="predicted"/>
<evidence type="ECO:0000313" key="3">
    <source>
        <dbReference type="Proteomes" id="UP000295560"/>
    </source>
</evidence>
<dbReference type="GO" id="GO:0016884">
    <property type="term" value="F:carbon-nitrogen ligase activity, with glutamine as amido-N-donor"/>
    <property type="evidence" value="ECO:0007669"/>
    <property type="project" value="InterPro"/>
</dbReference>
<feature type="region of interest" description="Disordered" evidence="1">
    <location>
        <begin position="62"/>
        <end position="86"/>
    </location>
</feature>
<dbReference type="InterPro" id="IPR019004">
    <property type="entry name" value="YqeY/Aim41"/>
</dbReference>
<dbReference type="Proteomes" id="UP000295560">
    <property type="component" value="Unassembled WGS sequence"/>
</dbReference>
<dbReference type="AlphaFoldDB" id="A0A4R1HZU7"/>
<keyword evidence="3" id="KW-1185">Reference proteome</keyword>
<reference evidence="2 3" key="1">
    <citation type="submission" date="2019-03" db="EMBL/GenBank/DDBJ databases">
        <title>Sequencing the genomes of 1000 actinobacteria strains.</title>
        <authorList>
            <person name="Klenk H.-P."/>
        </authorList>
    </citation>
    <scope>NUCLEOTIDE SEQUENCE [LARGE SCALE GENOMIC DNA]</scope>
    <source>
        <strain evidence="2 3">DSM 44969</strain>
    </source>
</reference>
<evidence type="ECO:0000256" key="1">
    <source>
        <dbReference type="SAM" id="MobiDB-lite"/>
    </source>
</evidence>
<dbReference type="InterPro" id="IPR042184">
    <property type="entry name" value="YqeY/Aim41_N"/>
</dbReference>
<sequence>MHAVSTLKEQLRTDLTAAMKSRDELVRTTLRSALTAIGNAEVAGSSAKELSDDEVRSVITKETKRRAESAEAFEGAGRAEQAERERAEGEVLARYLPTQLSDDEVDQLARDAVAAVEAETGEKPGQRQMGQVMKKANAAAEGRAEGGRVAAAVKKQLAAG</sequence>
<dbReference type="InterPro" id="IPR003789">
    <property type="entry name" value="Asn/Gln_tRNA_amidoTrase-B-like"/>
</dbReference>
<evidence type="ECO:0008006" key="4">
    <source>
        <dbReference type="Google" id="ProtNLM"/>
    </source>
</evidence>
<dbReference type="InterPro" id="IPR023168">
    <property type="entry name" value="GatB_Yqey_C_2"/>
</dbReference>